<sequence length="53" mass="6291">MMTKYGMAEILESQAKIFIEKQFRDFDESAKERYLAVVLDYIHRNYPSSKEVA</sequence>
<protein>
    <submittedName>
        <fullName evidence="1">Uncharacterized protein</fullName>
    </submittedName>
</protein>
<dbReference type="EMBL" id="JAQMLV010000014">
    <property type="protein sequence ID" value="MDB8745469.1"/>
    <property type="molecule type" value="Genomic_DNA"/>
</dbReference>
<dbReference type="Proteomes" id="UP001211015">
    <property type="component" value="Unassembled WGS sequence"/>
</dbReference>
<evidence type="ECO:0000313" key="1">
    <source>
        <dbReference type="EMBL" id="MDB8745469.1"/>
    </source>
</evidence>
<comment type="caution">
    <text evidence="1">The sequence shown here is derived from an EMBL/GenBank/DDBJ whole genome shotgun (WGS) entry which is preliminary data.</text>
</comment>
<organism evidence="1 2">
    <name type="scientific">Ruminococcus bicirculans</name>
    <name type="common">ex Wegman et al. 2014</name>
    <dbReference type="NCBI Taxonomy" id="1160721"/>
    <lineage>
        <taxon>Bacteria</taxon>
        <taxon>Bacillati</taxon>
        <taxon>Bacillota</taxon>
        <taxon>Clostridia</taxon>
        <taxon>Eubacteriales</taxon>
        <taxon>Oscillospiraceae</taxon>
        <taxon>Ruminococcus</taxon>
    </lineage>
</organism>
<name>A0AAW6ECJ1_9FIRM</name>
<gene>
    <name evidence="1" type="ORF">PNU62_10610</name>
</gene>
<dbReference type="RefSeq" id="WP_171028839.1">
    <property type="nucleotide sequence ID" value="NZ_DAWCFJ010000431.1"/>
</dbReference>
<accession>A0AAW6ECJ1</accession>
<proteinExistence type="predicted"/>
<evidence type="ECO:0000313" key="2">
    <source>
        <dbReference type="Proteomes" id="UP001211015"/>
    </source>
</evidence>
<reference evidence="1" key="1">
    <citation type="submission" date="2023-01" db="EMBL/GenBank/DDBJ databases">
        <title>Human gut microbiome strain richness.</title>
        <authorList>
            <person name="Chen-Liaw A."/>
        </authorList>
    </citation>
    <scope>NUCLEOTIDE SEQUENCE</scope>
    <source>
        <strain evidence="1">1001275st1_F4_1001275B_160808</strain>
    </source>
</reference>
<dbReference type="AlphaFoldDB" id="A0AAW6ECJ1"/>